<dbReference type="PANTHER" id="PTHR34109:SF1">
    <property type="entry name" value="VOC DOMAIN-CONTAINING PROTEIN"/>
    <property type="match status" value="1"/>
</dbReference>
<reference evidence="2 3" key="1">
    <citation type="submission" date="2019-03" db="EMBL/GenBank/DDBJ databases">
        <title>Draft genome of Brevundimonas sp. a heavy metal resistant soil bacteria.</title>
        <authorList>
            <person name="Soto J."/>
        </authorList>
    </citation>
    <scope>NUCLEOTIDE SEQUENCE [LARGE SCALE GENOMIC DNA]</scope>
    <source>
        <strain evidence="2 3">B-10</strain>
    </source>
</reference>
<comment type="caution">
    <text evidence="2">The sequence shown here is derived from an EMBL/GenBank/DDBJ whole genome shotgun (WGS) entry which is preliminary data.</text>
</comment>
<organism evidence="2 3">
    <name type="scientific">Brevundimonas intermedia</name>
    <dbReference type="NCBI Taxonomy" id="74315"/>
    <lineage>
        <taxon>Bacteria</taxon>
        <taxon>Pseudomonadati</taxon>
        <taxon>Pseudomonadota</taxon>
        <taxon>Alphaproteobacteria</taxon>
        <taxon>Caulobacterales</taxon>
        <taxon>Caulobacteraceae</taxon>
        <taxon>Brevundimonas</taxon>
    </lineage>
</organism>
<dbReference type="InterPro" id="IPR029068">
    <property type="entry name" value="Glyas_Bleomycin-R_OHBP_Dase"/>
</dbReference>
<evidence type="ECO:0000313" key="3">
    <source>
        <dbReference type="Proteomes" id="UP000298216"/>
    </source>
</evidence>
<feature type="domain" description="VOC" evidence="1">
    <location>
        <begin position="6"/>
        <end position="123"/>
    </location>
</feature>
<dbReference type="RefSeq" id="WP_135195425.1">
    <property type="nucleotide sequence ID" value="NZ_SPVH01000006.1"/>
</dbReference>
<dbReference type="CDD" id="cd07246">
    <property type="entry name" value="VOC_like"/>
    <property type="match status" value="1"/>
</dbReference>
<dbReference type="InterPro" id="IPR037523">
    <property type="entry name" value="VOC_core"/>
</dbReference>
<evidence type="ECO:0000259" key="1">
    <source>
        <dbReference type="PROSITE" id="PS51819"/>
    </source>
</evidence>
<dbReference type="PANTHER" id="PTHR34109">
    <property type="entry name" value="BNAUNNG04460D PROTEIN-RELATED"/>
    <property type="match status" value="1"/>
</dbReference>
<gene>
    <name evidence="2" type="ORF">EGY25_13385</name>
</gene>
<sequence length="130" mass="14159">MRIPKGFAGVSPYLFVADASDYIRFLQDAFGAAELGRSLTPDGRIANAQVQLSGTTLMISEASDGFPPSRSALYLYVDDADATTDRAVQAGAELIMEPSDMPYGDRQSGVRDPAGTIWWISQRLTDEPYF</sequence>
<keyword evidence="3" id="KW-1185">Reference proteome</keyword>
<dbReference type="EMBL" id="SPVH01000006">
    <property type="protein sequence ID" value="TFW12958.1"/>
    <property type="molecule type" value="Genomic_DNA"/>
</dbReference>
<dbReference type="Pfam" id="PF00903">
    <property type="entry name" value="Glyoxalase"/>
    <property type="match status" value="1"/>
</dbReference>
<dbReference type="Proteomes" id="UP000298216">
    <property type="component" value="Unassembled WGS sequence"/>
</dbReference>
<dbReference type="AlphaFoldDB" id="A0A4Y9S094"/>
<dbReference type="OrthoDB" id="9806868at2"/>
<protein>
    <submittedName>
        <fullName evidence="2">VOC family protein</fullName>
    </submittedName>
</protein>
<name>A0A4Y9S094_9CAUL</name>
<evidence type="ECO:0000313" key="2">
    <source>
        <dbReference type="EMBL" id="TFW12958.1"/>
    </source>
</evidence>
<proteinExistence type="predicted"/>
<dbReference type="PROSITE" id="PS51819">
    <property type="entry name" value="VOC"/>
    <property type="match status" value="1"/>
</dbReference>
<accession>A0A4Y9S094</accession>
<dbReference type="Gene3D" id="3.30.720.110">
    <property type="match status" value="1"/>
</dbReference>
<dbReference type="Gene3D" id="3.30.720.120">
    <property type="match status" value="1"/>
</dbReference>
<dbReference type="InterPro" id="IPR004360">
    <property type="entry name" value="Glyas_Fos-R_dOase_dom"/>
</dbReference>
<dbReference type="SUPFAM" id="SSF54593">
    <property type="entry name" value="Glyoxalase/Bleomycin resistance protein/Dihydroxybiphenyl dioxygenase"/>
    <property type="match status" value="1"/>
</dbReference>